<evidence type="ECO:0000256" key="5">
    <source>
        <dbReference type="ARBA" id="ARBA00023180"/>
    </source>
</evidence>
<sequence length="498" mass="54601">MTDEDKQPTGGHEPPVGASTTGTWGELGYTATAKWLVLHKDDKPAAEVFTTSYVAESDGPRPVTFVFNGGPGAASAYLHLGLVGPQRVEFPPDGTMPASPPRLVPNEESWLAFTDLVFLDPVGTGFSRVIEPDGKGEDGKPRSKGVESDEYYGVARDLAAMGEAIGRWLSENKRWGSPIFVAGESYGGYRAGRLTRLLQEQSGIALCGTILISPALEPAYLAATFEGTGDYDIVPWIDYVPTMAAAAAFHGRSRAFPAGTPVEEVQRGAEEFATGDYTTFLARGAAMPADERERTLNRLADLLGLDPEFVTRSEGRIGVFQFMRQLLRDEQKVVGAYDAAVTSSDPFPGRANFHGADPTLTGLGAVYTTAINQQLRVNIGVRTDREYRLLNSEITLAWKDDEAFHYVQSTRGAADDFRYGLAMNPHMRAFITHGRYDLITPYYTTDRLRNLMRLDPGMADRLTVQHFDGGHMFYAWQESRRAFTTAIAEFVATAIPRN</sequence>
<dbReference type="AlphaFoldDB" id="A0A419I4W9"/>
<dbReference type="InterPro" id="IPR029058">
    <property type="entry name" value="AB_hydrolase_fold"/>
</dbReference>
<evidence type="ECO:0000256" key="6">
    <source>
        <dbReference type="SAM" id="MobiDB-lite"/>
    </source>
</evidence>
<evidence type="ECO:0000256" key="3">
    <source>
        <dbReference type="ARBA" id="ARBA00022729"/>
    </source>
</evidence>
<organism evidence="7 8">
    <name type="scientific">Amycolatopsis panacis</name>
    <dbReference type="NCBI Taxonomy" id="2340917"/>
    <lineage>
        <taxon>Bacteria</taxon>
        <taxon>Bacillati</taxon>
        <taxon>Actinomycetota</taxon>
        <taxon>Actinomycetes</taxon>
        <taxon>Pseudonocardiales</taxon>
        <taxon>Pseudonocardiaceae</taxon>
        <taxon>Amycolatopsis</taxon>
    </lineage>
</organism>
<dbReference type="OrthoDB" id="9770107at2"/>
<keyword evidence="4" id="KW-0378">Hydrolase</keyword>
<accession>A0A419I4W9</accession>
<dbReference type="PROSITE" id="PS00131">
    <property type="entry name" value="CARBOXYPEPT_SER_SER"/>
    <property type="match status" value="1"/>
</dbReference>
<feature type="region of interest" description="Disordered" evidence="6">
    <location>
        <begin position="1"/>
        <end position="23"/>
    </location>
</feature>
<keyword evidence="2" id="KW-0645">Protease</keyword>
<dbReference type="PANTHER" id="PTHR11802:SF3">
    <property type="entry name" value="RETINOID-INDUCIBLE SERINE CARBOXYPEPTIDASE"/>
    <property type="match status" value="1"/>
</dbReference>
<gene>
    <name evidence="7" type="ORF">D5S19_13550</name>
</gene>
<dbReference type="RefSeq" id="WP_120023705.1">
    <property type="nucleotide sequence ID" value="NZ_QZFV01000077.1"/>
</dbReference>
<keyword evidence="1" id="KW-0121">Carboxypeptidase</keyword>
<dbReference type="Proteomes" id="UP000285112">
    <property type="component" value="Unassembled WGS sequence"/>
</dbReference>
<reference evidence="7 8" key="1">
    <citation type="submission" date="2018-09" db="EMBL/GenBank/DDBJ databases">
        <title>YIM PH 21725 draft genome.</title>
        <authorList>
            <person name="Miao C."/>
        </authorList>
    </citation>
    <scope>NUCLEOTIDE SEQUENCE [LARGE SCALE GENOMIC DNA]</scope>
    <source>
        <strain evidence="8">YIM PH21725</strain>
    </source>
</reference>
<dbReference type="GO" id="GO:0004185">
    <property type="term" value="F:serine-type carboxypeptidase activity"/>
    <property type="evidence" value="ECO:0007669"/>
    <property type="project" value="InterPro"/>
</dbReference>
<name>A0A419I4W9_9PSEU</name>
<proteinExistence type="predicted"/>
<comment type="caution">
    <text evidence="7">The sequence shown here is derived from an EMBL/GenBank/DDBJ whole genome shotgun (WGS) entry which is preliminary data.</text>
</comment>
<evidence type="ECO:0000313" key="8">
    <source>
        <dbReference type="Proteomes" id="UP000285112"/>
    </source>
</evidence>
<evidence type="ECO:0000256" key="4">
    <source>
        <dbReference type="ARBA" id="ARBA00022801"/>
    </source>
</evidence>
<dbReference type="PANTHER" id="PTHR11802">
    <property type="entry name" value="SERINE PROTEASE FAMILY S10 SERINE CARBOXYPEPTIDASE"/>
    <property type="match status" value="1"/>
</dbReference>
<dbReference type="GO" id="GO:0006508">
    <property type="term" value="P:proteolysis"/>
    <property type="evidence" value="ECO:0007669"/>
    <property type="project" value="UniProtKB-KW"/>
</dbReference>
<keyword evidence="5" id="KW-0325">Glycoprotein</keyword>
<dbReference type="SUPFAM" id="SSF53474">
    <property type="entry name" value="alpha/beta-Hydrolases"/>
    <property type="match status" value="1"/>
</dbReference>
<keyword evidence="8" id="KW-1185">Reference proteome</keyword>
<dbReference type="EMBL" id="QZFV01000077">
    <property type="protein sequence ID" value="RJQ85573.1"/>
    <property type="molecule type" value="Genomic_DNA"/>
</dbReference>
<evidence type="ECO:0000256" key="1">
    <source>
        <dbReference type="ARBA" id="ARBA00022645"/>
    </source>
</evidence>
<evidence type="ECO:0000313" key="7">
    <source>
        <dbReference type="EMBL" id="RJQ85573.1"/>
    </source>
</evidence>
<dbReference type="Pfam" id="PF00450">
    <property type="entry name" value="Peptidase_S10"/>
    <property type="match status" value="1"/>
</dbReference>
<evidence type="ECO:0000256" key="2">
    <source>
        <dbReference type="ARBA" id="ARBA00022670"/>
    </source>
</evidence>
<keyword evidence="3" id="KW-0732">Signal</keyword>
<dbReference type="InterPro" id="IPR018202">
    <property type="entry name" value="Ser_caboxypep_ser_AS"/>
</dbReference>
<dbReference type="Gene3D" id="3.40.50.1820">
    <property type="entry name" value="alpha/beta hydrolase"/>
    <property type="match status" value="1"/>
</dbReference>
<protein>
    <submittedName>
        <fullName evidence="7">Peptidase S10</fullName>
    </submittedName>
</protein>
<dbReference type="InterPro" id="IPR001563">
    <property type="entry name" value="Peptidase_S10"/>
</dbReference>